<accession>W9CCA9</accession>
<dbReference type="AlphaFoldDB" id="W9CCA9"/>
<dbReference type="HOGENOM" id="CLU_1283935_0_0_1"/>
<proteinExistence type="predicted"/>
<feature type="region of interest" description="Disordered" evidence="1">
    <location>
        <begin position="157"/>
        <end position="215"/>
    </location>
</feature>
<gene>
    <name evidence="2" type="ORF">SBOR_6160</name>
</gene>
<evidence type="ECO:0000313" key="2">
    <source>
        <dbReference type="EMBL" id="ESZ93453.1"/>
    </source>
</evidence>
<keyword evidence="3" id="KW-1185">Reference proteome</keyword>
<dbReference type="Proteomes" id="UP000019487">
    <property type="component" value="Unassembled WGS sequence"/>
</dbReference>
<evidence type="ECO:0000313" key="3">
    <source>
        <dbReference type="Proteomes" id="UP000019487"/>
    </source>
</evidence>
<protein>
    <submittedName>
        <fullName evidence="2">Uncharacterized protein</fullName>
    </submittedName>
</protein>
<sequence>MIPKILFLEESYHNPDSKNPRVRYQKHQPLLDTTTLTPPSNFNTTNLIALSTSRSPASQLALLTPTTNNNVPIININIKIDPQIYHFSTIMELDHEQRGTLPNEETKQGLLGTPGTPGCWIPQYDSEPWEPKWDTMPFEESTHGHKTWQLPRASSALEDYLNPSPPNKANPDSQDPGEKTGSGNGRDASVNQEANVVGEVGRGHVNENLLEITET</sequence>
<dbReference type="EMBL" id="AYSA01000316">
    <property type="protein sequence ID" value="ESZ93453.1"/>
    <property type="molecule type" value="Genomic_DNA"/>
</dbReference>
<reference evidence="2 3" key="1">
    <citation type="journal article" date="2014" name="Genome Announc.">
        <title>Draft genome sequence of Sclerotinia borealis, a psychrophilic plant pathogenic fungus.</title>
        <authorList>
            <person name="Mardanov A.V."/>
            <person name="Beletsky A.V."/>
            <person name="Kadnikov V.V."/>
            <person name="Ignatov A.N."/>
            <person name="Ravin N.V."/>
        </authorList>
    </citation>
    <scope>NUCLEOTIDE SEQUENCE [LARGE SCALE GENOMIC DNA]</scope>
    <source>
        <strain evidence="3">F-4157</strain>
    </source>
</reference>
<organism evidence="2 3">
    <name type="scientific">Sclerotinia borealis (strain F-4128)</name>
    <dbReference type="NCBI Taxonomy" id="1432307"/>
    <lineage>
        <taxon>Eukaryota</taxon>
        <taxon>Fungi</taxon>
        <taxon>Dikarya</taxon>
        <taxon>Ascomycota</taxon>
        <taxon>Pezizomycotina</taxon>
        <taxon>Leotiomycetes</taxon>
        <taxon>Helotiales</taxon>
        <taxon>Sclerotiniaceae</taxon>
        <taxon>Sclerotinia</taxon>
    </lineage>
</organism>
<comment type="caution">
    <text evidence="2">The sequence shown here is derived from an EMBL/GenBank/DDBJ whole genome shotgun (WGS) entry which is preliminary data.</text>
</comment>
<name>W9CCA9_SCLBF</name>
<evidence type="ECO:0000256" key="1">
    <source>
        <dbReference type="SAM" id="MobiDB-lite"/>
    </source>
</evidence>